<dbReference type="Pfam" id="PF02566">
    <property type="entry name" value="OsmC"/>
    <property type="match status" value="1"/>
</dbReference>
<reference evidence="1 2" key="1">
    <citation type="journal article" date="2019" name="Int. J. Syst. Evol. Microbiol.">
        <title>The Global Catalogue of Microorganisms (GCM) 10K type strain sequencing project: providing services to taxonomists for standard genome sequencing and annotation.</title>
        <authorList>
            <consortium name="The Broad Institute Genomics Platform"/>
            <consortium name="The Broad Institute Genome Sequencing Center for Infectious Disease"/>
            <person name="Wu L."/>
            <person name="Ma J."/>
        </authorList>
    </citation>
    <scope>NUCLEOTIDE SEQUENCE [LARGE SCALE GENOMIC DNA]</scope>
    <source>
        <strain evidence="1 2">JCM 12662</strain>
    </source>
</reference>
<dbReference type="PANTHER" id="PTHR34352:SF1">
    <property type="entry name" value="PROTEIN YHFA"/>
    <property type="match status" value="1"/>
</dbReference>
<dbReference type="InterPro" id="IPR036102">
    <property type="entry name" value="OsmC/Ohrsf"/>
</dbReference>
<dbReference type="EMBL" id="BAAACW010000030">
    <property type="protein sequence ID" value="GAA0354994.1"/>
    <property type="molecule type" value="Genomic_DNA"/>
</dbReference>
<dbReference type="Proteomes" id="UP001501166">
    <property type="component" value="Unassembled WGS sequence"/>
</dbReference>
<dbReference type="SUPFAM" id="SSF82784">
    <property type="entry name" value="OsmC-like"/>
    <property type="match status" value="1"/>
</dbReference>
<accession>A0ABN0X4J5</accession>
<organism evidence="1 2">
    <name type="scientific">Alkalibacterium iburiense</name>
    <dbReference type="NCBI Taxonomy" id="290589"/>
    <lineage>
        <taxon>Bacteria</taxon>
        <taxon>Bacillati</taxon>
        <taxon>Bacillota</taxon>
        <taxon>Bacilli</taxon>
        <taxon>Lactobacillales</taxon>
        <taxon>Carnobacteriaceae</taxon>
        <taxon>Alkalibacterium</taxon>
    </lineage>
</organism>
<sequence length="140" mass="15498">MKTTTTWEGNKTFIMKNEIGKELRMDAPTSKGGDGSGVSPMESVLGGLAGCMGIDINMVLRPYLDKLQKLEFETVGLRNEEPPMYFKAIETTIHVEGDIPASRVWRAVSLSEEKYCSVAHSLNADLTFKVILNGEEVEKQ</sequence>
<protein>
    <submittedName>
        <fullName evidence="1">OsmC family protein</fullName>
    </submittedName>
</protein>
<keyword evidence="2" id="KW-1185">Reference proteome</keyword>
<dbReference type="Gene3D" id="3.30.300.20">
    <property type="match status" value="1"/>
</dbReference>
<dbReference type="PANTHER" id="PTHR34352">
    <property type="entry name" value="PROTEIN YHFA"/>
    <property type="match status" value="1"/>
</dbReference>
<evidence type="ECO:0000313" key="1">
    <source>
        <dbReference type="EMBL" id="GAA0354994.1"/>
    </source>
</evidence>
<dbReference type="InterPro" id="IPR015946">
    <property type="entry name" value="KH_dom-like_a/b"/>
</dbReference>
<evidence type="ECO:0000313" key="2">
    <source>
        <dbReference type="Proteomes" id="UP001501166"/>
    </source>
</evidence>
<comment type="caution">
    <text evidence="1">The sequence shown here is derived from an EMBL/GenBank/DDBJ whole genome shotgun (WGS) entry which is preliminary data.</text>
</comment>
<dbReference type="RefSeq" id="WP_343753677.1">
    <property type="nucleotide sequence ID" value="NZ_BAAACW010000030.1"/>
</dbReference>
<name>A0ABN0X4J5_9LACT</name>
<gene>
    <name evidence="1" type="ORF">GCM10008932_04980</name>
</gene>
<proteinExistence type="predicted"/>
<dbReference type="InterPro" id="IPR003718">
    <property type="entry name" value="OsmC/Ohr_fam"/>
</dbReference>